<gene>
    <name evidence="3" type="ORF">SAMN05216565_102379</name>
</gene>
<dbReference type="NCBIfam" id="NF008750">
    <property type="entry name" value="PRK11784.1-2"/>
    <property type="match status" value="1"/>
</dbReference>
<dbReference type="PROSITE" id="PS50206">
    <property type="entry name" value="RHODANESE_3"/>
    <property type="match status" value="1"/>
</dbReference>
<name>A0A1H0RTL7_9BACI</name>
<dbReference type="InterPro" id="IPR027417">
    <property type="entry name" value="P-loop_NTPase"/>
</dbReference>
<feature type="domain" description="Rhodanese" evidence="2">
    <location>
        <begin position="47"/>
        <end position="163"/>
    </location>
</feature>
<dbReference type="GO" id="GO:0043828">
    <property type="term" value="F:tRNA 2-selenouridine synthase activity"/>
    <property type="evidence" value="ECO:0007669"/>
    <property type="project" value="InterPro"/>
</dbReference>
<dbReference type="NCBIfam" id="TIGR03167">
    <property type="entry name" value="tRNA_sel_U_synt"/>
    <property type="match status" value="1"/>
</dbReference>
<accession>A0A1H0RTL7</accession>
<evidence type="ECO:0000259" key="2">
    <source>
        <dbReference type="PROSITE" id="PS50206"/>
    </source>
</evidence>
<dbReference type="AlphaFoldDB" id="A0A1H0RTL7"/>
<dbReference type="Pfam" id="PF26341">
    <property type="entry name" value="AAA_SelU"/>
    <property type="match status" value="1"/>
</dbReference>
<organism evidence="3 4">
    <name type="scientific">Litchfieldia salsa</name>
    <dbReference type="NCBI Taxonomy" id="930152"/>
    <lineage>
        <taxon>Bacteria</taxon>
        <taxon>Bacillati</taxon>
        <taxon>Bacillota</taxon>
        <taxon>Bacilli</taxon>
        <taxon>Bacillales</taxon>
        <taxon>Bacillaceae</taxon>
        <taxon>Litchfieldia</taxon>
    </lineage>
</organism>
<dbReference type="InterPro" id="IPR017582">
    <property type="entry name" value="SelU"/>
</dbReference>
<dbReference type="SMART" id="SM00450">
    <property type="entry name" value="RHOD"/>
    <property type="match status" value="1"/>
</dbReference>
<dbReference type="PANTHER" id="PTHR30401:SF0">
    <property type="entry name" value="TRNA 2-SELENOURIDINE SYNTHASE"/>
    <property type="match status" value="1"/>
</dbReference>
<proteinExistence type="predicted"/>
<dbReference type="EMBL" id="FNJU01000002">
    <property type="protein sequence ID" value="SDP32773.1"/>
    <property type="molecule type" value="Genomic_DNA"/>
</dbReference>
<dbReference type="GO" id="GO:0002098">
    <property type="term" value="P:tRNA wobble uridine modification"/>
    <property type="evidence" value="ECO:0007669"/>
    <property type="project" value="InterPro"/>
</dbReference>
<dbReference type="SUPFAM" id="SSF52540">
    <property type="entry name" value="P-loop containing nucleoside triphosphate hydrolases"/>
    <property type="match status" value="1"/>
</dbReference>
<dbReference type="InterPro" id="IPR001763">
    <property type="entry name" value="Rhodanese-like_dom"/>
</dbReference>
<evidence type="ECO:0000313" key="3">
    <source>
        <dbReference type="EMBL" id="SDP32773.1"/>
    </source>
</evidence>
<dbReference type="Proteomes" id="UP000199159">
    <property type="component" value="Unassembled WGS sequence"/>
</dbReference>
<dbReference type="PANTHER" id="PTHR30401">
    <property type="entry name" value="TRNA 2-SELENOURIDINE SYNTHASE"/>
    <property type="match status" value="1"/>
</dbReference>
<keyword evidence="4" id="KW-1185">Reference proteome</keyword>
<evidence type="ECO:0000313" key="4">
    <source>
        <dbReference type="Proteomes" id="UP000199159"/>
    </source>
</evidence>
<dbReference type="InterPro" id="IPR036873">
    <property type="entry name" value="Rhodanese-like_dom_sf"/>
</dbReference>
<dbReference type="Gene3D" id="3.40.250.10">
    <property type="entry name" value="Rhodanese-like domain"/>
    <property type="match status" value="1"/>
</dbReference>
<keyword evidence="1" id="KW-0711">Selenium</keyword>
<dbReference type="SUPFAM" id="SSF52821">
    <property type="entry name" value="Rhodanese/Cell cycle control phosphatase"/>
    <property type="match status" value="1"/>
</dbReference>
<evidence type="ECO:0000256" key="1">
    <source>
        <dbReference type="ARBA" id="ARBA00023266"/>
    </source>
</evidence>
<sequence length="384" mass="44409">MCFIPYKYTLIDDLLYNNKEIEYPFICQEETTVFKDINIKELNELQKKKELIFIDVRSPSEFKESTIPGSRNIPIFNDEERAEIGTIYKKVSVEAAKQRGLEIVSAKLPTFIKEFQEIEGDKLVYCWRGGMRSKTSATVTDLMGIKVFRLLGGLNAYRKWVVDELENWVVKPDVYILNGLTGTGKTAILKRLHQKEHPVIDLEGLAGHRGSTFGQVGLQPNNQKMFDSLLLKELERIKDESYVLFEAESKRIGKIALPDFLMKKKELGKQLFIELPIEERVKHILEEYNPSGYQQQYIEAFQVIKNRIHTPISREIETNLLSGNFASAIHLLLEFYYDPRYKHTSLLYPEHNIVKVKAKNVNEAAEMIEEILCKEVKINGMPTK</sequence>
<dbReference type="InterPro" id="IPR058840">
    <property type="entry name" value="AAA_SelU"/>
</dbReference>
<dbReference type="Pfam" id="PF00581">
    <property type="entry name" value="Rhodanese"/>
    <property type="match status" value="1"/>
</dbReference>
<reference evidence="4" key="1">
    <citation type="submission" date="2016-10" db="EMBL/GenBank/DDBJ databases">
        <authorList>
            <person name="Varghese N."/>
            <person name="Submissions S."/>
        </authorList>
    </citation>
    <scope>NUCLEOTIDE SEQUENCE [LARGE SCALE GENOMIC DNA]</scope>
    <source>
        <strain evidence="4">IBRC-M10078</strain>
    </source>
</reference>
<protein>
    <submittedName>
        <fullName evidence="3">tRNA 2-selenouridine synthase</fullName>
    </submittedName>
</protein>
<dbReference type="STRING" id="930152.SAMN05216565_102379"/>